<reference evidence="1" key="3">
    <citation type="submission" date="2020-05" db="EMBL/GenBank/DDBJ databases">
        <title>Electrophorus electricus (electric eel) genome, fEleEle1, primary haplotype.</title>
        <authorList>
            <person name="Myers G."/>
            <person name="Meyer A."/>
            <person name="Fedrigo O."/>
            <person name="Formenti G."/>
            <person name="Rhie A."/>
            <person name="Tracey A."/>
            <person name="Sims Y."/>
            <person name="Jarvis E.D."/>
        </authorList>
    </citation>
    <scope>NUCLEOTIDE SEQUENCE [LARGE SCALE GENOMIC DNA]</scope>
</reference>
<dbReference type="Proteomes" id="UP000314983">
    <property type="component" value="Chromosome 12"/>
</dbReference>
<evidence type="ECO:0008006" key="3">
    <source>
        <dbReference type="Google" id="ProtNLM"/>
    </source>
</evidence>
<proteinExistence type="predicted"/>
<dbReference type="STRING" id="8005.ENSEEEP00000014639"/>
<name>A0A4W4ERY3_ELEEL</name>
<dbReference type="InterPro" id="IPR024606">
    <property type="entry name" value="KIAA1549"/>
</dbReference>
<accession>A0A4W4ERY3</accession>
<reference evidence="2" key="2">
    <citation type="journal article" date="2017" name="Sci. Adv.">
        <title>A tail of two voltages: Proteomic comparison of the three electric organs of the electric eel.</title>
        <authorList>
            <person name="Traeger L.L."/>
            <person name="Sabat G."/>
            <person name="Barrett-Wilt G.A."/>
            <person name="Wells G.B."/>
            <person name="Sussman M.R."/>
        </authorList>
    </citation>
    <scope>NUCLEOTIDE SEQUENCE [LARGE SCALE GENOMIC DNA]</scope>
</reference>
<dbReference type="Ensembl" id="ENSEEET00000014814.2">
    <property type="protein sequence ID" value="ENSEEEP00000014639.2"/>
    <property type="gene ID" value="ENSEEEG00000007275.2"/>
</dbReference>
<dbReference type="OMA" id="KCPRASW"/>
<keyword evidence="2" id="KW-1185">Reference proteome</keyword>
<reference evidence="1" key="5">
    <citation type="submission" date="2025-09" db="UniProtKB">
        <authorList>
            <consortium name="Ensembl"/>
        </authorList>
    </citation>
    <scope>IDENTIFICATION</scope>
</reference>
<reference evidence="1" key="4">
    <citation type="submission" date="2025-08" db="UniProtKB">
        <authorList>
            <consortium name="Ensembl"/>
        </authorList>
    </citation>
    <scope>IDENTIFICATION</scope>
</reference>
<protein>
    <recommendedName>
        <fullName evidence="3">SEA domain-containing protein</fullName>
    </recommendedName>
</protein>
<evidence type="ECO:0000313" key="1">
    <source>
        <dbReference type="Ensembl" id="ENSEEEP00000014639.2"/>
    </source>
</evidence>
<reference evidence="2" key="1">
    <citation type="journal article" date="2014" name="Science">
        <title>Nonhuman genetics. Genomic basis for the convergent evolution of electric organs.</title>
        <authorList>
            <person name="Gallant J.R."/>
            <person name="Traeger L.L."/>
            <person name="Volkening J.D."/>
            <person name="Moffett H."/>
            <person name="Chen P.H."/>
            <person name="Novina C.D."/>
            <person name="Phillips G.N.Jr."/>
            <person name="Anand R."/>
            <person name="Wells G.B."/>
            <person name="Pinch M."/>
            <person name="Guth R."/>
            <person name="Unguez G.A."/>
            <person name="Albert J.S."/>
            <person name="Zakon H.H."/>
            <person name="Samanta M.P."/>
            <person name="Sussman M.R."/>
        </authorList>
    </citation>
    <scope>NUCLEOTIDE SEQUENCE [LARGE SCALE GENOMIC DNA]</scope>
</reference>
<evidence type="ECO:0000313" key="2">
    <source>
        <dbReference type="Proteomes" id="UP000314983"/>
    </source>
</evidence>
<organism evidence="1 2">
    <name type="scientific">Electrophorus electricus</name>
    <name type="common">Electric eel</name>
    <name type="synonym">Gymnotus electricus</name>
    <dbReference type="NCBI Taxonomy" id="8005"/>
    <lineage>
        <taxon>Eukaryota</taxon>
        <taxon>Metazoa</taxon>
        <taxon>Chordata</taxon>
        <taxon>Craniata</taxon>
        <taxon>Vertebrata</taxon>
        <taxon>Euteleostomi</taxon>
        <taxon>Actinopterygii</taxon>
        <taxon>Neopterygii</taxon>
        <taxon>Teleostei</taxon>
        <taxon>Ostariophysi</taxon>
        <taxon>Gymnotiformes</taxon>
        <taxon>Gymnotoidei</taxon>
        <taxon>Gymnotidae</taxon>
        <taxon>Electrophorus</taxon>
    </lineage>
</organism>
<sequence>MGFSSNIFLRFVSPTDDIKSCSFVQTMEQRLENVFSEAQEKVDDTYGILTVEILNTYQTGNSLAVSLVYVVWNGSSALNGTVATGLVNQLTAELVGYFLFFPPMLIAERKFLNDINKTQGSNLTDVSLITGVE</sequence>
<dbReference type="PANTHER" id="PTHR21590:SF3">
    <property type="entry name" value="UPF0606 PROTEIN KIAA1549L"/>
    <property type="match status" value="1"/>
</dbReference>
<dbReference type="AlphaFoldDB" id="A0A4W4ERY3"/>
<dbReference type="PANTHER" id="PTHR21590">
    <property type="entry name" value="SEA DOMAIN-CONTAINING PROTEIN"/>
    <property type="match status" value="1"/>
</dbReference>
<dbReference type="GeneTree" id="ENSGT00530000063472"/>
<dbReference type="Pfam" id="PF12877">
    <property type="entry name" value="KIAA1549"/>
    <property type="match status" value="1"/>
</dbReference>